<dbReference type="Gene3D" id="3.40.640.10">
    <property type="entry name" value="Type I PLP-dependent aspartate aminotransferase-like (Major domain)"/>
    <property type="match status" value="1"/>
</dbReference>
<dbReference type="Pfam" id="PF03711">
    <property type="entry name" value="OKR_DC_1_C"/>
    <property type="match status" value="1"/>
</dbReference>
<organism evidence="9 10">
    <name type="scientific">[Clostridium] citroniae WAL-19142</name>
    <dbReference type="NCBI Taxonomy" id="742734"/>
    <lineage>
        <taxon>Bacteria</taxon>
        <taxon>Bacillati</taxon>
        <taxon>Bacillota</taxon>
        <taxon>Clostridia</taxon>
        <taxon>Lachnospirales</taxon>
        <taxon>Lachnospiraceae</taxon>
        <taxon>Enterocloster</taxon>
    </lineage>
</organism>
<evidence type="ECO:0000256" key="6">
    <source>
        <dbReference type="SAM" id="MobiDB-lite"/>
    </source>
</evidence>
<evidence type="ECO:0000256" key="4">
    <source>
        <dbReference type="ARBA" id="ARBA00022898"/>
    </source>
</evidence>
<evidence type="ECO:0000256" key="1">
    <source>
        <dbReference type="ARBA" id="ARBA00001933"/>
    </source>
</evidence>
<keyword evidence="5" id="KW-0456">Lyase</keyword>
<accession>A0A0J9BJ69</accession>
<dbReference type="GO" id="GO:0016831">
    <property type="term" value="F:carboxy-lyase activity"/>
    <property type="evidence" value="ECO:0007669"/>
    <property type="project" value="UniProtKB-KW"/>
</dbReference>
<dbReference type="Gene3D" id="3.90.105.10">
    <property type="entry name" value="Molybdopterin biosynthesis moea protein, domain 2"/>
    <property type="match status" value="1"/>
</dbReference>
<evidence type="ECO:0008006" key="11">
    <source>
        <dbReference type="Google" id="ProtNLM"/>
    </source>
</evidence>
<dbReference type="Pfam" id="PF01276">
    <property type="entry name" value="OKR_DC_1"/>
    <property type="match status" value="1"/>
</dbReference>
<dbReference type="PANTHER" id="PTHR43277:SF4">
    <property type="entry name" value="ARGININE DECARBOXYLASE"/>
    <property type="match status" value="1"/>
</dbReference>
<evidence type="ECO:0000313" key="10">
    <source>
        <dbReference type="Proteomes" id="UP000037392"/>
    </source>
</evidence>
<evidence type="ECO:0000256" key="5">
    <source>
        <dbReference type="ARBA" id="ARBA00023239"/>
    </source>
</evidence>
<evidence type="ECO:0000259" key="7">
    <source>
        <dbReference type="Pfam" id="PF01276"/>
    </source>
</evidence>
<dbReference type="InterPro" id="IPR008286">
    <property type="entry name" value="Prn/Lys/Arg_de-COase_C"/>
</dbReference>
<evidence type="ECO:0000256" key="2">
    <source>
        <dbReference type="ARBA" id="ARBA00010671"/>
    </source>
</evidence>
<dbReference type="SUPFAM" id="SSF55904">
    <property type="entry name" value="Ornithine decarboxylase C-terminal domain"/>
    <property type="match status" value="1"/>
</dbReference>
<gene>
    <name evidence="9" type="ORF">HMPREF9470_05155</name>
</gene>
<protein>
    <recommendedName>
        <fullName evidence="11">Orn/Lys/Arg decarboxylases family 1 pyridoxal-P attachment site domain-containing protein</fullName>
    </recommendedName>
</protein>
<keyword evidence="3" id="KW-0210">Decarboxylase</keyword>
<proteinExistence type="inferred from homology"/>
<comment type="caution">
    <text evidence="9">The sequence shown here is derived from an EMBL/GenBank/DDBJ whole genome shotgun (WGS) entry which is preliminary data.</text>
</comment>
<dbReference type="Proteomes" id="UP000037392">
    <property type="component" value="Unassembled WGS sequence"/>
</dbReference>
<dbReference type="PANTHER" id="PTHR43277">
    <property type="entry name" value="ARGININE DECARBOXYLASE"/>
    <property type="match status" value="1"/>
</dbReference>
<feature type="domain" description="Orn/Lys/Arg decarboxylases family 1 pyridoxal-P attachment site" evidence="7">
    <location>
        <begin position="18"/>
        <end position="286"/>
    </location>
</feature>
<dbReference type="InterPro" id="IPR036633">
    <property type="entry name" value="Prn/Lys/Arg_de-COase_C_sf"/>
</dbReference>
<dbReference type="InterPro" id="IPR052357">
    <property type="entry name" value="Orn_Lys_Arg_decarboxylase-I"/>
</dbReference>
<evidence type="ECO:0000256" key="3">
    <source>
        <dbReference type="ARBA" id="ARBA00022793"/>
    </source>
</evidence>
<dbReference type="PATRIC" id="fig|742734.4.peg.5514"/>
<keyword evidence="4" id="KW-0663">Pyridoxal phosphate</keyword>
<feature type="compositionally biased region" description="Gly residues" evidence="6">
    <location>
        <begin position="359"/>
        <end position="377"/>
    </location>
</feature>
<dbReference type="EMBL" id="ADLK01000047">
    <property type="protein sequence ID" value="KMW12983.1"/>
    <property type="molecule type" value="Genomic_DNA"/>
</dbReference>
<comment type="cofactor">
    <cofactor evidence="1">
        <name>pyridoxal 5'-phosphate</name>
        <dbReference type="ChEBI" id="CHEBI:597326"/>
    </cofactor>
</comment>
<name>A0A0J9BJ69_9FIRM</name>
<reference evidence="9 10" key="1">
    <citation type="submission" date="2011-04" db="EMBL/GenBank/DDBJ databases">
        <title>The Genome Sequence of Clostridium citroniae WAL-19142.</title>
        <authorList>
            <consortium name="The Broad Institute Genome Sequencing Platform"/>
            <person name="Earl A."/>
            <person name="Ward D."/>
            <person name="Feldgarden M."/>
            <person name="Gevers D."/>
            <person name="Warren Y.A."/>
            <person name="Tyrrell K.L."/>
            <person name="Citron D.M."/>
            <person name="Goldstein E.J."/>
            <person name="Daigneault M."/>
            <person name="Allen-Vercoe E."/>
            <person name="Young S.K."/>
            <person name="Zeng Q."/>
            <person name="Gargeya S."/>
            <person name="Fitzgerald M."/>
            <person name="Haas B."/>
            <person name="Abouelleil A."/>
            <person name="Alvarado L."/>
            <person name="Arachchi H.M."/>
            <person name="Berlin A."/>
            <person name="Brown A."/>
            <person name="Chapman S.B."/>
            <person name="Chen Z."/>
            <person name="Dunbar C."/>
            <person name="Freedman E."/>
            <person name="Gearin G."/>
            <person name="Gellesch M."/>
            <person name="Goldberg J."/>
            <person name="Griggs A."/>
            <person name="Gujja S."/>
            <person name="Heilman E.R."/>
            <person name="Heiman D."/>
            <person name="Howarth C."/>
            <person name="Larson L."/>
            <person name="Lui A."/>
            <person name="MacDonald P.J."/>
            <person name="Mehta T."/>
            <person name="Montmayeur A."/>
            <person name="Murphy C."/>
            <person name="Neiman D."/>
            <person name="Pearson M."/>
            <person name="Priest M."/>
            <person name="Roberts A."/>
            <person name="Saif S."/>
            <person name="Shea T."/>
            <person name="Shenoy N."/>
            <person name="Sisk P."/>
            <person name="Stolte C."/>
            <person name="Sykes S."/>
            <person name="White J."/>
            <person name="Yandava C."/>
            <person name="Wortman J."/>
            <person name="Nusbaum C."/>
            <person name="Birren B."/>
        </authorList>
    </citation>
    <scope>NUCLEOTIDE SEQUENCE [LARGE SCALE GENOMIC DNA]</scope>
    <source>
        <strain evidence="9 10">WAL-19142</strain>
    </source>
</reference>
<evidence type="ECO:0000259" key="8">
    <source>
        <dbReference type="Pfam" id="PF03711"/>
    </source>
</evidence>
<dbReference type="InterPro" id="IPR000310">
    <property type="entry name" value="Orn/Lys/Arg_deCO2ase_major_dom"/>
</dbReference>
<comment type="similarity">
    <text evidence="2">Belongs to the Orn/Lys/Arg decarboxylase class-I family.</text>
</comment>
<feature type="region of interest" description="Disordered" evidence="6">
    <location>
        <begin position="350"/>
        <end position="377"/>
    </location>
</feature>
<dbReference type="InterPro" id="IPR015424">
    <property type="entry name" value="PyrdxlP-dep_Trfase"/>
</dbReference>
<sequence length="537" mass="58863">MEMKKITQREMQREDLLVNRLVRYGKTNMYPFHMPGHKRTGSMGFPDPFTVDITEIDGFDNLHHPEGILKRSMEWAAGVYGADRTYYLVNGSSSGILSAICGTVPRGGRILVSRNCHKAVYHGIFLNQLKASYVYPQEVPGLGIQGGITPQDVDQMLRRYMDTKAVLIVSPTYEGVVSDIRGIAQVVHRAGLPLIVDEAHGAHFRYGEMFPCSALDLGADVVIQSVHKTMPSLTQTALLHIKNNRPEGGCYANAQKIDRYIHMVQTTSPSYVLMASIENSIYQMEHMDLEPYSQRLGTLRQRLSGLKCLRLAGLDLKGTSGIFDLDCSKIVLSTRGTSLADATGWEKSGINSGINRGDNGPGSGQGRGPGSVSGAGPGSDSLPCFTGAMLDDILRRVYRLEMEMCGADYVTAISTVMDNDQGLSRLGDALCEIDSRLKPVSWDTTASSVYSMRSDTAMTIADAMDGELHDVKLKDSAGCISGEFIYIYPPGIPIVAPGEWISRRALDIILEYMDKKLPVQGPEDQELTYLKAVKTTD</sequence>
<dbReference type="SUPFAM" id="SSF53383">
    <property type="entry name" value="PLP-dependent transferases"/>
    <property type="match status" value="1"/>
</dbReference>
<evidence type="ECO:0000313" key="9">
    <source>
        <dbReference type="EMBL" id="KMW12983.1"/>
    </source>
</evidence>
<dbReference type="AlphaFoldDB" id="A0A0J9BJ69"/>
<feature type="domain" description="Orn/Lys/Arg decarboxylase C-terminal" evidence="8">
    <location>
        <begin position="446"/>
        <end position="513"/>
    </location>
</feature>
<dbReference type="InterPro" id="IPR015421">
    <property type="entry name" value="PyrdxlP-dep_Trfase_major"/>
</dbReference>